<dbReference type="AlphaFoldDB" id="A0A9P5P490"/>
<evidence type="ECO:0000313" key="2">
    <source>
        <dbReference type="Proteomes" id="UP000772434"/>
    </source>
</evidence>
<name>A0A9P5P490_9AGAR</name>
<dbReference type="EMBL" id="JADNRY010001375">
    <property type="protein sequence ID" value="KAF9017305.1"/>
    <property type="molecule type" value="Genomic_DNA"/>
</dbReference>
<evidence type="ECO:0000313" key="1">
    <source>
        <dbReference type="EMBL" id="KAF9017305.1"/>
    </source>
</evidence>
<organism evidence="1 2">
    <name type="scientific">Rhodocollybia butyracea</name>
    <dbReference type="NCBI Taxonomy" id="206335"/>
    <lineage>
        <taxon>Eukaryota</taxon>
        <taxon>Fungi</taxon>
        <taxon>Dikarya</taxon>
        <taxon>Basidiomycota</taxon>
        <taxon>Agaricomycotina</taxon>
        <taxon>Agaricomycetes</taxon>
        <taxon>Agaricomycetidae</taxon>
        <taxon>Agaricales</taxon>
        <taxon>Marasmiineae</taxon>
        <taxon>Omphalotaceae</taxon>
        <taxon>Rhodocollybia</taxon>
    </lineage>
</organism>
<protein>
    <submittedName>
        <fullName evidence="1">Uncharacterized protein</fullName>
    </submittedName>
</protein>
<sequence>MTISLSIGSYPFVERGVLHPVLEQFFGHISQWQCLSFQCSHTFSTLLAGIPSFSFPVLKTLCIPRDPWAEDLAPFIGTSPNLKELQCPTGLFQDFDYLPLSQCLTSTSILTNMTYRNYLSILRIFFL</sequence>
<keyword evidence="2" id="KW-1185">Reference proteome</keyword>
<accession>A0A9P5P490</accession>
<gene>
    <name evidence="1" type="ORF">BDP27DRAFT_214438</name>
</gene>
<reference evidence="1" key="1">
    <citation type="submission" date="2020-11" db="EMBL/GenBank/DDBJ databases">
        <authorList>
            <consortium name="DOE Joint Genome Institute"/>
            <person name="Ahrendt S."/>
            <person name="Riley R."/>
            <person name="Andreopoulos W."/>
            <person name="Labutti K."/>
            <person name="Pangilinan J."/>
            <person name="Ruiz-Duenas F.J."/>
            <person name="Barrasa J.M."/>
            <person name="Sanchez-Garcia M."/>
            <person name="Camarero S."/>
            <person name="Miyauchi S."/>
            <person name="Serrano A."/>
            <person name="Linde D."/>
            <person name="Babiker R."/>
            <person name="Drula E."/>
            <person name="Ayuso-Fernandez I."/>
            <person name="Pacheco R."/>
            <person name="Padilla G."/>
            <person name="Ferreira P."/>
            <person name="Barriuso J."/>
            <person name="Kellner H."/>
            <person name="Castanera R."/>
            <person name="Alfaro M."/>
            <person name="Ramirez L."/>
            <person name="Pisabarro A.G."/>
            <person name="Kuo A."/>
            <person name="Tritt A."/>
            <person name="Lipzen A."/>
            <person name="He G."/>
            <person name="Yan M."/>
            <person name="Ng V."/>
            <person name="Cullen D."/>
            <person name="Martin F."/>
            <person name="Rosso M.-N."/>
            <person name="Henrissat B."/>
            <person name="Hibbett D."/>
            <person name="Martinez A.T."/>
            <person name="Grigoriev I.V."/>
        </authorList>
    </citation>
    <scope>NUCLEOTIDE SEQUENCE</scope>
    <source>
        <strain evidence="1">AH 40177</strain>
    </source>
</reference>
<proteinExistence type="predicted"/>
<comment type="caution">
    <text evidence="1">The sequence shown here is derived from an EMBL/GenBank/DDBJ whole genome shotgun (WGS) entry which is preliminary data.</text>
</comment>
<dbReference type="Proteomes" id="UP000772434">
    <property type="component" value="Unassembled WGS sequence"/>
</dbReference>